<dbReference type="OMA" id="HHVLNWK"/>
<dbReference type="Proteomes" id="UP000038009">
    <property type="component" value="Unassembled WGS sequence"/>
</dbReference>
<keyword evidence="4" id="KW-1185">Reference proteome</keyword>
<feature type="compositionally biased region" description="Basic and acidic residues" evidence="2">
    <location>
        <begin position="856"/>
        <end position="867"/>
    </location>
</feature>
<dbReference type="OrthoDB" id="265877at2759"/>
<evidence type="ECO:0000313" key="3">
    <source>
        <dbReference type="EMBL" id="KPI87293.1"/>
    </source>
</evidence>
<evidence type="ECO:0000256" key="2">
    <source>
        <dbReference type="SAM" id="MobiDB-lite"/>
    </source>
</evidence>
<protein>
    <submittedName>
        <fullName evidence="3">Uncharacterized protein</fullName>
    </submittedName>
</protein>
<feature type="region of interest" description="Disordered" evidence="2">
    <location>
        <begin position="833"/>
        <end position="868"/>
    </location>
</feature>
<comment type="caution">
    <text evidence="3">The sequence shown here is derived from an EMBL/GenBank/DDBJ whole genome shotgun (WGS) entry which is preliminary data.</text>
</comment>
<evidence type="ECO:0000256" key="1">
    <source>
        <dbReference type="SAM" id="Coils"/>
    </source>
</evidence>
<reference evidence="3 4" key="1">
    <citation type="journal article" date="2015" name="PLoS Pathog.">
        <title>Leptomonas seymouri: Adaptations to the Dixenous Life Cycle Analyzed by Genome Sequencing, Transcriptome Profiling and Co-infection with Leishmania donovani.</title>
        <authorList>
            <person name="Kraeva N."/>
            <person name="Butenko A."/>
            <person name="Hlavacova J."/>
            <person name="Kostygov A."/>
            <person name="Myskova J."/>
            <person name="Grybchuk D."/>
            <person name="Lestinova T."/>
            <person name="Votypka J."/>
            <person name="Volf P."/>
            <person name="Opperdoes F."/>
            <person name="Flegontov P."/>
            <person name="Lukes J."/>
            <person name="Yurchenko V."/>
        </authorList>
    </citation>
    <scope>NUCLEOTIDE SEQUENCE [LARGE SCALE GENOMIC DNA]</scope>
    <source>
        <strain evidence="3 4">ATCC 30220</strain>
    </source>
</reference>
<feature type="region of interest" description="Disordered" evidence="2">
    <location>
        <begin position="191"/>
        <end position="236"/>
    </location>
</feature>
<proteinExistence type="predicted"/>
<feature type="region of interest" description="Disordered" evidence="2">
    <location>
        <begin position="519"/>
        <end position="539"/>
    </location>
</feature>
<dbReference type="AlphaFoldDB" id="A0A0N1PC15"/>
<dbReference type="EMBL" id="LJSK01000094">
    <property type="protein sequence ID" value="KPI87293.1"/>
    <property type="molecule type" value="Genomic_DNA"/>
</dbReference>
<feature type="region of interest" description="Disordered" evidence="2">
    <location>
        <begin position="260"/>
        <end position="291"/>
    </location>
</feature>
<sequence length="1034" mass="109898">MMEYSRPTLLQLLSPSGATASNLYGQKGQDGSSLSVAPAAATAAAAPVDYEQCVLPAALSEMGPVATTDISIGEVAPLANHGCELAAPLNTFGHNDLRQQVARGKGYLEAERPSEAITTLSKVSMRLVPPTFPSIYAPYSVATAAPSSGEGQTERITSAISTSAIDAALTVVAAPLDPVTSTASIVTTISSNRATAPPTRNRHQSPYGGISPSSDVDGDRGWEVSPQSRSPPRMRRATLAGSSGFLDTFNLDSQVEVNRNDRFQEASATRSTVSIDEMSGPSRKDKDGAPASEYRSNFLMSSGLNLFSTEYHTSLEVSSAAVPAKANVCSPTSSAIVPSCEQAAGSALRVSQGCVPHVSFERREQRLPRVTLLPEAKLANSLDVVGSLSAEVQVPKSSGNLEPVAQFVSPMPNDGTQLAVRCARAAADAVEEEENNKNFAETAVDTASESENIVDKMTEMTLSHFHTNTFIDINNSEAESLPSVVSLNASITTQREHTPLSITCAFDSVKIFDNAAKSTAALSPAEPKGSEEGGGIWGPMPYCSSETTKYANHSGSPSTNTCTALLMPQQPETLCAQGATPSTVRASLVPPTVESRGANDLNSLSSAVDDFSFAQDAVAQQHGGLGNCPPNESAEGGQSESPFSALCWAQRFLRVTVGGVSSLMYSFFWRYVRRGRPRVLGVLSIVKTMLFYPFRRMAPSNTGEGDACSSNKPVKGCMKTNPPLHSRSQLEPSGASFSPSSTTLDAVFGVPRGNNVSFSEVLQLSLPLSLNGSLEMSDLEGWQRVAPSSQAIGDLQQSLRDTWNGAASAWFSTEAQLEPRTALCSSARIRRSLVGEPSPSSPPLQPPSGLLGNGVRGDDGDVLHSEHSVSPSFSHLPFATGCESLSSSAVFSCRSLLPISSTLAAAMGSGSFVRGSTVVDLRSSFTESNQGAIRRIRAPARSAPLDDEYRQQLYHSFRHPPSCSSGDLTSCVAAYKAMVETSSTAHHVLNWKELSFLLLPEDYIDYCNLFPPFHFVTFPDFVEFVEVLSVRHRR</sequence>
<evidence type="ECO:0000313" key="4">
    <source>
        <dbReference type="Proteomes" id="UP000038009"/>
    </source>
</evidence>
<name>A0A0N1PC15_LEPSE</name>
<feature type="coiled-coil region" evidence="1">
    <location>
        <begin position="423"/>
        <end position="450"/>
    </location>
</feature>
<keyword evidence="1" id="KW-0175">Coiled coil</keyword>
<dbReference type="VEuPathDB" id="TriTrypDB:Lsey_0094_0180"/>
<organism evidence="3 4">
    <name type="scientific">Leptomonas seymouri</name>
    <dbReference type="NCBI Taxonomy" id="5684"/>
    <lineage>
        <taxon>Eukaryota</taxon>
        <taxon>Discoba</taxon>
        <taxon>Euglenozoa</taxon>
        <taxon>Kinetoplastea</taxon>
        <taxon>Metakinetoplastina</taxon>
        <taxon>Trypanosomatida</taxon>
        <taxon>Trypanosomatidae</taxon>
        <taxon>Leishmaniinae</taxon>
        <taxon>Leptomonas</taxon>
    </lineage>
</organism>
<gene>
    <name evidence="3" type="ORF">ABL78_3630</name>
</gene>
<accession>A0A0N1PC15</accession>